<comment type="caution">
    <text evidence="2">The sequence shown here is derived from an EMBL/GenBank/DDBJ whole genome shotgun (WGS) entry which is preliminary data.</text>
</comment>
<dbReference type="RefSeq" id="WP_146841082.1">
    <property type="nucleotide sequence ID" value="NZ_QQBA01000003.1"/>
</dbReference>
<dbReference type="EMBL" id="VLKX01000003">
    <property type="protein sequence ID" value="TWI49340.1"/>
    <property type="molecule type" value="Genomic_DNA"/>
</dbReference>
<dbReference type="PANTHER" id="PTHR37841">
    <property type="entry name" value="GLR2918 PROTEIN"/>
    <property type="match status" value="1"/>
</dbReference>
<dbReference type="PANTHER" id="PTHR37841:SF1">
    <property type="entry name" value="DUF3298 DOMAIN-CONTAINING PROTEIN"/>
    <property type="match status" value="1"/>
</dbReference>
<evidence type="ECO:0000313" key="3">
    <source>
        <dbReference type="Proteomes" id="UP000254518"/>
    </source>
</evidence>
<dbReference type="InterPro" id="IPR032774">
    <property type="entry name" value="WG_beta_rep"/>
</dbReference>
<reference evidence="2" key="3">
    <citation type="submission" date="2019-07" db="EMBL/GenBank/DDBJ databases">
        <authorList>
            <person name="Whitman W."/>
            <person name="Huntemann M."/>
            <person name="Clum A."/>
            <person name="Pillay M."/>
            <person name="Palaniappan K."/>
            <person name="Varghese N."/>
            <person name="Mikhailova N."/>
            <person name="Stamatis D."/>
            <person name="Reddy T."/>
            <person name="Daum C."/>
            <person name="Shapiro N."/>
            <person name="Ivanova N."/>
            <person name="Kyrpides N."/>
            <person name="Woyke T."/>
        </authorList>
    </citation>
    <scope>NUCLEOTIDE SEQUENCE</scope>
    <source>
        <strain evidence="2">CGMCC 1.5380</strain>
    </source>
</reference>
<protein>
    <submittedName>
        <fullName evidence="2">WG repeat protein</fullName>
    </submittedName>
</protein>
<keyword evidence="3" id="KW-1185">Reference proteome</keyword>
<organism evidence="2 4">
    <name type="scientific">Flavobacterium glaciei</name>
    <dbReference type="NCBI Taxonomy" id="386300"/>
    <lineage>
        <taxon>Bacteria</taxon>
        <taxon>Pseudomonadati</taxon>
        <taxon>Bacteroidota</taxon>
        <taxon>Flavobacteriia</taxon>
        <taxon>Flavobacteriales</taxon>
        <taxon>Flavobacteriaceae</taxon>
        <taxon>Flavobacterium</taxon>
    </lineage>
</organism>
<dbReference type="Proteomes" id="UP000254518">
    <property type="component" value="Unassembled WGS sequence"/>
</dbReference>
<reference evidence="2 4" key="1">
    <citation type="journal article" date="2015" name="Stand. Genomic Sci.">
        <title>Genomic Encyclopedia of Bacterial and Archaeal Type Strains, Phase III: the genomes of soil and plant-associated and newly described type strains.</title>
        <authorList>
            <person name="Whitman W.B."/>
            <person name="Woyke T."/>
            <person name="Klenk H.P."/>
            <person name="Zhou Y."/>
            <person name="Lilburn T.G."/>
            <person name="Beck B.J."/>
            <person name="De Vos P."/>
            <person name="Vandamme P."/>
            <person name="Eisen J.A."/>
            <person name="Garrity G."/>
            <person name="Hugenholtz P."/>
            <person name="Kyrpides N.C."/>
        </authorList>
    </citation>
    <scope>NUCLEOTIDE SEQUENCE [LARGE SCALE GENOMIC DNA]</scope>
    <source>
        <strain evidence="2 4">CGMCC 1.5380</strain>
    </source>
</reference>
<reference evidence="1 3" key="2">
    <citation type="submission" date="2018-07" db="EMBL/GenBank/DDBJ databases">
        <title>Genomic Encyclopedia of Type Strains, Phase IV (KMG-IV): sequencing the most valuable type-strain genomes for metagenomic binning, comparative biology and taxonomic classification.</title>
        <authorList>
            <person name="Goeker M."/>
        </authorList>
    </citation>
    <scope>NUCLEOTIDE SEQUENCE [LARGE SCALE GENOMIC DNA]</scope>
    <source>
        <strain evidence="1 3">DSM 19728</strain>
    </source>
</reference>
<dbReference type="EMBL" id="QQBA01000003">
    <property type="protein sequence ID" value="RDI56837.1"/>
    <property type="molecule type" value="Genomic_DNA"/>
</dbReference>
<accession>A0A562PYU1</accession>
<dbReference type="AlphaFoldDB" id="A0A562PYU1"/>
<sequence>MKKTIPTILFLLLSILIYSQDSKMKIEENRFIERRNNKFGITDSLQNIIIPFKYDFIEYENQRLIVRKNSLNGLFSLENTELVPIEFRFILPRKNDRFILWKNNSTDGLCDANGKIIIPVKYKNVSSTENDDFYITENENNLNGIYDYNGKNIILEEYKFFAVDGYKIFATKHNKAQIIDLQNSKNNIDLDEKIELIETLRHHAMGENIFQIIKKGNKFGIINSKNETIIPIIYDEIKSSQNWRYFIIKQNNKIGLINVNGTLTKEPIYDSIELRKEFIVLKRKNIKDEIYSYEY</sequence>
<proteinExistence type="predicted"/>
<dbReference type="OrthoDB" id="623514at2"/>
<dbReference type="Proteomes" id="UP000321392">
    <property type="component" value="Unassembled WGS sequence"/>
</dbReference>
<evidence type="ECO:0000313" key="2">
    <source>
        <dbReference type="EMBL" id="TWI49340.1"/>
    </source>
</evidence>
<dbReference type="Pfam" id="PF14903">
    <property type="entry name" value="WG_beta_rep"/>
    <property type="match status" value="3"/>
</dbReference>
<name>A0A562PYU1_9FLAO</name>
<evidence type="ECO:0000313" key="4">
    <source>
        <dbReference type="Proteomes" id="UP000321392"/>
    </source>
</evidence>
<evidence type="ECO:0000313" key="1">
    <source>
        <dbReference type="EMBL" id="RDI56837.1"/>
    </source>
</evidence>
<gene>
    <name evidence="1" type="ORF">DFR66_10316</name>
    <name evidence="2" type="ORF">IQ02_00732</name>
</gene>